<evidence type="ECO:0000313" key="13">
    <source>
        <dbReference type="Proteomes" id="UP000652760"/>
    </source>
</evidence>
<dbReference type="Pfam" id="PF03544">
    <property type="entry name" value="TonB_C"/>
    <property type="match status" value="1"/>
</dbReference>
<dbReference type="PANTHER" id="PTHR33446">
    <property type="entry name" value="PROTEIN TONB-RELATED"/>
    <property type="match status" value="1"/>
</dbReference>
<feature type="compositionally biased region" description="Pro residues" evidence="10">
    <location>
        <begin position="107"/>
        <end position="116"/>
    </location>
</feature>
<accession>A0ABS1F7L0</accession>
<gene>
    <name evidence="12" type="ORF">JHL17_18530</name>
</gene>
<dbReference type="PANTHER" id="PTHR33446:SF2">
    <property type="entry name" value="PROTEIN TONB"/>
    <property type="match status" value="1"/>
</dbReference>
<keyword evidence="7" id="KW-0653">Protein transport</keyword>
<comment type="similarity">
    <text evidence="2">Belongs to the TonB family.</text>
</comment>
<evidence type="ECO:0000313" key="12">
    <source>
        <dbReference type="EMBL" id="MBK1839409.1"/>
    </source>
</evidence>
<dbReference type="Proteomes" id="UP000652760">
    <property type="component" value="Unassembled WGS sequence"/>
</dbReference>
<evidence type="ECO:0000256" key="4">
    <source>
        <dbReference type="ARBA" id="ARBA00022475"/>
    </source>
</evidence>
<keyword evidence="6" id="KW-0812">Transmembrane</keyword>
<dbReference type="InterPro" id="IPR006260">
    <property type="entry name" value="TonB/TolA_C"/>
</dbReference>
<dbReference type="NCBIfam" id="TIGR01352">
    <property type="entry name" value="tonB_Cterm"/>
    <property type="match status" value="1"/>
</dbReference>
<dbReference type="InterPro" id="IPR037682">
    <property type="entry name" value="TonB_C"/>
</dbReference>
<dbReference type="PROSITE" id="PS52015">
    <property type="entry name" value="TONB_CTD"/>
    <property type="match status" value="1"/>
</dbReference>
<feature type="compositionally biased region" description="Pro residues" evidence="10">
    <location>
        <begin position="130"/>
        <end position="149"/>
    </location>
</feature>
<evidence type="ECO:0000256" key="1">
    <source>
        <dbReference type="ARBA" id="ARBA00004383"/>
    </source>
</evidence>
<organism evidence="12 13">
    <name type="scientific">Azospirillum endophyticum</name>
    <dbReference type="NCBI Taxonomy" id="2800326"/>
    <lineage>
        <taxon>Bacteria</taxon>
        <taxon>Pseudomonadati</taxon>
        <taxon>Pseudomonadota</taxon>
        <taxon>Alphaproteobacteria</taxon>
        <taxon>Rhodospirillales</taxon>
        <taxon>Azospirillaceae</taxon>
        <taxon>Azospirillum</taxon>
    </lineage>
</organism>
<dbReference type="InterPro" id="IPR051045">
    <property type="entry name" value="TonB-dependent_transducer"/>
</dbReference>
<dbReference type="SUPFAM" id="SSF74653">
    <property type="entry name" value="TolA/TonB C-terminal domain"/>
    <property type="match status" value="1"/>
</dbReference>
<evidence type="ECO:0000256" key="3">
    <source>
        <dbReference type="ARBA" id="ARBA00022448"/>
    </source>
</evidence>
<feature type="domain" description="TonB C-terminal" evidence="11">
    <location>
        <begin position="182"/>
        <end position="270"/>
    </location>
</feature>
<evidence type="ECO:0000256" key="10">
    <source>
        <dbReference type="SAM" id="MobiDB-lite"/>
    </source>
</evidence>
<keyword evidence="4" id="KW-1003">Cell membrane</keyword>
<dbReference type="EMBL" id="JAENHM010000058">
    <property type="protein sequence ID" value="MBK1839409.1"/>
    <property type="molecule type" value="Genomic_DNA"/>
</dbReference>
<evidence type="ECO:0000256" key="7">
    <source>
        <dbReference type="ARBA" id="ARBA00022927"/>
    </source>
</evidence>
<dbReference type="Gene3D" id="3.30.1150.10">
    <property type="match status" value="1"/>
</dbReference>
<keyword evidence="3" id="KW-0813">Transport</keyword>
<keyword evidence="5" id="KW-0997">Cell inner membrane</keyword>
<comment type="caution">
    <text evidence="12">The sequence shown here is derived from an EMBL/GenBank/DDBJ whole genome shotgun (WGS) entry which is preliminary data.</text>
</comment>
<reference evidence="13" key="1">
    <citation type="submission" date="2021-01" db="EMBL/GenBank/DDBJ databases">
        <title>Genome public.</title>
        <authorList>
            <person name="Liu C."/>
            <person name="Sun Q."/>
        </authorList>
    </citation>
    <scope>NUCLEOTIDE SEQUENCE [LARGE SCALE GENOMIC DNA]</scope>
    <source>
        <strain evidence="13">YIM B02556</strain>
    </source>
</reference>
<keyword evidence="8" id="KW-1133">Transmembrane helix</keyword>
<evidence type="ECO:0000259" key="11">
    <source>
        <dbReference type="PROSITE" id="PS52015"/>
    </source>
</evidence>
<proteinExistence type="inferred from homology"/>
<protein>
    <submittedName>
        <fullName evidence="12">Energy transducer TonB</fullName>
    </submittedName>
</protein>
<feature type="compositionally biased region" description="Low complexity" evidence="10">
    <location>
        <begin position="75"/>
        <end position="87"/>
    </location>
</feature>
<sequence length="270" mass="27804">MADFDLERNGQPGTPEGSNTAVRWGLLLSVALHAGAVALLVTGAEPPVYHAPASPIDVTFIEPGPASAPAPEPSEAPASASAAALPAQDDDRVAETPPQSADGPTADTPPPPPTSQPAPDAAEPARQPVAAPPPPAPAPAPAHRPPPTKPAEAKPAHAARPSPPPLPSDSAAASPLDSLPNAYAGLIKTRIALAMIYPEKPGRDRRQALVVVRFHIMADGSVTNLAVVRSSGRDILDRAAEDTIRHSTPFPPIPATVGSRWIDMTVTMKY</sequence>
<evidence type="ECO:0000256" key="5">
    <source>
        <dbReference type="ARBA" id="ARBA00022519"/>
    </source>
</evidence>
<evidence type="ECO:0000256" key="9">
    <source>
        <dbReference type="ARBA" id="ARBA00023136"/>
    </source>
</evidence>
<evidence type="ECO:0000256" key="2">
    <source>
        <dbReference type="ARBA" id="ARBA00006555"/>
    </source>
</evidence>
<keyword evidence="9" id="KW-0472">Membrane</keyword>
<evidence type="ECO:0000256" key="8">
    <source>
        <dbReference type="ARBA" id="ARBA00022989"/>
    </source>
</evidence>
<comment type="subcellular location">
    <subcellularLocation>
        <location evidence="1">Cell inner membrane</location>
        <topology evidence="1">Single-pass membrane protein</topology>
        <orientation evidence="1">Periplasmic side</orientation>
    </subcellularLocation>
</comment>
<name>A0ABS1F7L0_9PROT</name>
<evidence type="ECO:0000256" key="6">
    <source>
        <dbReference type="ARBA" id="ARBA00022692"/>
    </source>
</evidence>
<feature type="region of interest" description="Disordered" evidence="10">
    <location>
        <begin position="60"/>
        <end position="174"/>
    </location>
</feature>
<feature type="compositionally biased region" description="Low complexity" evidence="10">
    <location>
        <begin position="117"/>
        <end position="129"/>
    </location>
</feature>
<keyword evidence="13" id="KW-1185">Reference proteome</keyword>
<dbReference type="RefSeq" id="WP_200195281.1">
    <property type="nucleotide sequence ID" value="NZ_JAENHM010000058.1"/>
</dbReference>